<evidence type="ECO:0000313" key="4">
    <source>
        <dbReference type="Proteomes" id="UP000387223"/>
    </source>
</evidence>
<dbReference type="GO" id="GO:0002143">
    <property type="term" value="P:tRNA wobble position uridine thiolation"/>
    <property type="evidence" value="ECO:0007669"/>
    <property type="project" value="InterPro"/>
</dbReference>
<dbReference type="Pfam" id="PF04077">
    <property type="entry name" value="DsrH"/>
    <property type="match status" value="1"/>
</dbReference>
<reference evidence="3 4" key="1">
    <citation type="journal article" date="2019" name="J. Gen. Appl. Microbiol.">
        <title>Aerobic degradation of cis-dichloroethene by the marine bacterium Marinobacter salsuginis strain 5N-3.</title>
        <authorList>
            <person name="Inoue Y."/>
            <person name="Fukunaga Y."/>
            <person name="Katsumata H."/>
            <person name="Ohji S."/>
            <person name="Hosoyama A."/>
            <person name="Mori K."/>
            <person name="Ando K."/>
        </authorList>
    </citation>
    <scope>NUCLEOTIDE SEQUENCE [LARGE SCALE GENOMIC DNA]</scope>
    <source>
        <strain evidence="1 3">5N-3</strain>
        <strain evidence="2 4">NBRC 109114</strain>
    </source>
</reference>
<dbReference type="RefSeq" id="WP_136632245.1">
    <property type="nucleotide sequence ID" value="NZ_BGZH01000001.1"/>
</dbReference>
<evidence type="ECO:0000313" key="1">
    <source>
        <dbReference type="EMBL" id="GBO82638.1"/>
    </source>
</evidence>
<dbReference type="InterPro" id="IPR027396">
    <property type="entry name" value="DsrEFH-like"/>
</dbReference>
<dbReference type="SUPFAM" id="SSF75169">
    <property type="entry name" value="DsrEFH-like"/>
    <property type="match status" value="1"/>
</dbReference>
<evidence type="ECO:0000313" key="2">
    <source>
        <dbReference type="EMBL" id="GBO89383.1"/>
    </source>
</evidence>
<dbReference type="Proteomes" id="UP000340077">
    <property type="component" value="Unassembled WGS sequence"/>
</dbReference>
<keyword evidence="3" id="KW-1185">Reference proteome</keyword>
<dbReference type="InterPro" id="IPR007215">
    <property type="entry name" value="Sulphur_relay_TusB/DsrH"/>
</dbReference>
<protein>
    <recommendedName>
        <fullName evidence="5">Protein TusB</fullName>
    </recommendedName>
</protein>
<dbReference type="Gene3D" id="3.40.1260.10">
    <property type="entry name" value="DsrEFH-like"/>
    <property type="match status" value="1"/>
</dbReference>
<dbReference type="PANTHER" id="PTHR37526">
    <property type="entry name" value="PROTEIN TUSB"/>
    <property type="match status" value="1"/>
</dbReference>
<dbReference type="EMBL" id="BGZH01000001">
    <property type="protein sequence ID" value="GBO82638.1"/>
    <property type="molecule type" value="Genomic_DNA"/>
</dbReference>
<organism evidence="1 3">
    <name type="scientific">Marinobacter salsuginis</name>
    <dbReference type="NCBI Taxonomy" id="418719"/>
    <lineage>
        <taxon>Bacteria</taxon>
        <taxon>Pseudomonadati</taxon>
        <taxon>Pseudomonadota</taxon>
        <taxon>Gammaproteobacteria</taxon>
        <taxon>Pseudomonadales</taxon>
        <taxon>Marinobacteraceae</taxon>
        <taxon>Marinobacter</taxon>
    </lineage>
</organism>
<accession>A0A5M3PIG3</accession>
<dbReference type="GO" id="GO:1990228">
    <property type="term" value="C:sulfurtransferase complex"/>
    <property type="evidence" value="ECO:0007669"/>
    <property type="project" value="TreeGrafter"/>
</dbReference>
<name>A0A5M3PIG3_9GAMM</name>
<evidence type="ECO:0000313" key="3">
    <source>
        <dbReference type="Proteomes" id="UP000340077"/>
    </source>
</evidence>
<dbReference type="EMBL" id="BGZI01000022">
    <property type="protein sequence ID" value="GBO89383.1"/>
    <property type="molecule type" value="Genomic_DNA"/>
</dbReference>
<dbReference type="NCBIfam" id="TIGR03011">
    <property type="entry name" value="sulf_tusB_dsrH"/>
    <property type="match status" value="1"/>
</dbReference>
<dbReference type="PANTHER" id="PTHR37526:SF1">
    <property type="entry name" value="PROTEIN TUSB"/>
    <property type="match status" value="1"/>
</dbReference>
<gene>
    <name evidence="1" type="ORF">MS5N3_00890</name>
    <name evidence="2" type="ORF">MSSD14B_30510</name>
</gene>
<sequence length="93" mass="9974">MTAIQTLHILNKSPDHPRATRCLEMVAEEDCLLLIGGGVLLLATDNLPGISRVFALTQDLDARGLANLAGNVSAVDYAEMVSLSVQAQRVISW</sequence>
<dbReference type="Proteomes" id="UP000387223">
    <property type="component" value="Unassembled WGS sequence"/>
</dbReference>
<comment type="caution">
    <text evidence="1">The sequence shown here is derived from an EMBL/GenBank/DDBJ whole genome shotgun (WGS) entry which is preliminary data.</text>
</comment>
<proteinExistence type="predicted"/>
<evidence type="ECO:0008006" key="5">
    <source>
        <dbReference type="Google" id="ProtNLM"/>
    </source>
</evidence>
<dbReference type="AlphaFoldDB" id="A0A5M3PIG3"/>